<keyword evidence="8" id="KW-0472">Membrane</keyword>
<evidence type="ECO:0000256" key="2">
    <source>
        <dbReference type="ARBA" id="ARBA00012483"/>
    </source>
</evidence>
<comment type="similarity">
    <text evidence="6">Belongs to the RING-type zinc finger family. ATL subfamily.</text>
</comment>
<protein>
    <recommendedName>
        <fullName evidence="2">RING-type E3 ubiquitin transferase</fullName>
        <ecNumber evidence="2">2.3.2.27</ecNumber>
    </recommendedName>
</protein>
<evidence type="ECO:0000256" key="3">
    <source>
        <dbReference type="ARBA" id="ARBA00022723"/>
    </source>
</evidence>
<dbReference type="SMART" id="SM00184">
    <property type="entry name" value="RING"/>
    <property type="match status" value="1"/>
</dbReference>
<evidence type="ECO:0000256" key="6">
    <source>
        <dbReference type="ARBA" id="ARBA00024209"/>
    </source>
</evidence>
<dbReference type="InterPro" id="IPR013083">
    <property type="entry name" value="Znf_RING/FYVE/PHD"/>
</dbReference>
<gene>
    <name evidence="10" type="ORF">URODEC1_LOCUS50018</name>
</gene>
<name>A0ABC8ZZ67_9POAL</name>
<dbReference type="GO" id="GO:0008270">
    <property type="term" value="F:zinc ion binding"/>
    <property type="evidence" value="ECO:0007669"/>
    <property type="project" value="UniProtKB-KW"/>
</dbReference>
<accession>A0ABC8ZZ67</accession>
<evidence type="ECO:0000313" key="11">
    <source>
        <dbReference type="Proteomes" id="UP001497457"/>
    </source>
</evidence>
<evidence type="ECO:0000259" key="9">
    <source>
        <dbReference type="PROSITE" id="PS50089"/>
    </source>
</evidence>
<dbReference type="Proteomes" id="UP001497457">
    <property type="component" value="Chromosome 2b"/>
</dbReference>
<feature type="transmembrane region" description="Helical" evidence="8">
    <location>
        <begin position="36"/>
        <end position="53"/>
    </location>
</feature>
<evidence type="ECO:0000256" key="1">
    <source>
        <dbReference type="ARBA" id="ARBA00000900"/>
    </source>
</evidence>
<keyword evidence="8" id="KW-1133">Transmembrane helix</keyword>
<proteinExistence type="inferred from homology"/>
<dbReference type="Gene3D" id="3.30.40.10">
    <property type="entry name" value="Zinc/RING finger domain, C3HC4 (zinc finger)"/>
    <property type="match status" value="1"/>
</dbReference>
<dbReference type="Pfam" id="PF13639">
    <property type="entry name" value="zf-RING_2"/>
    <property type="match status" value="1"/>
</dbReference>
<dbReference type="PROSITE" id="PS50089">
    <property type="entry name" value="ZF_RING_2"/>
    <property type="match status" value="1"/>
</dbReference>
<reference evidence="10 11" key="2">
    <citation type="submission" date="2024-10" db="EMBL/GenBank/DDBJ databases">
        <authorList>
            <person name="Ryan C."/>
        </authorList>
    </citation>
    <scope>NUCLEOTIDE SEQUENCE [LARGE SCALE GENOMIC DNA]</scope>
</reference>
<keyword evidence="3" id="KW-0479">Metal-binding</keyword>
<dbReference type="SUPFAM" id="SSF57850">
    <property type="entry name" value="RING/U-box"/>
    <property type="match status" value="1"/>
</dbReference>
<dbReference type="EMBL" id="OZ075112">
    <property type="protein sequence ID" value="CAL4970283.1"/>
    <property type="molecule type" value="Genomic_DNA"/>
</dbReference>
<reference evidence="11" key="1">
    <citation type="submission" date="2024-06" db="EMBL/GenBank/DDBJ databases">
        <authorList>
            <person name="Ryan C."/>
        </authorList>
    </citation>
    <scope>NUCLEOTIDE SEQUENCE [LARGE SCALE GENOMIC DNA]</scope>
</reference>
<dbReference type="GO" id="GO:0061630">
    <property type="term" value="F:ubiquitin protein ligase activity"/>
    <property type="evidence" value="ECO:0007669"/>
    <property type="project" value="UniProtKB-EC"/>
</dbReference>
<feature type="domain" description="RING-type" evidence="9">
    <location>
        <begin position="134"/>
        <end position="174"/>
    </location>
</feature>
<dbReference type="PANTHER" id="PTHR14155:SF629">
    <property type="entry name" value="RING-TYPE DOMAIN-CONTAINING PROTEIN"/>
    <property type="match status" value="1"/>
</dbReference>
<keyword evidence="11" id="KW-1185">Reference proteome</keyword>
<comment type="catalytic activity">
    <reaction evidence="1">
        <text>S-ubiquitinyl-[E2 ubiquitin-conjugating enzyme]-L-cysteine + [acceptor protein]-L-lysine = [E2 ubiquitin-conjugating enzyme]-L-cysteine + N(6)-ubiquitinyl-[acceptor protein]-L-lysine.</text>
        <dbReference type="EC" id="2.3.2.27"/>
    </reaction>
</comment>
<evidence type="ECO:0000313" key="10">
    <source>
        <dbReference type="EMBL" id="CAL4970283.1"/>
    </source>
</evidence>
<evidence type="ECO:0000256" key="7">
    <source>
        <dbReference type="PROSITE-ProRule" id="PRU00175"/>
    </source>
</evidence>
<feature type="transmembrane region" description="Helical" evidence="8">
    <location>
        <begin position="60"/>
        <end position="81"/>
    </location>
</feature>
<keyword evidence="8" id="KW-0812">Transmembrane</keyword>
<sequence>MSNLYTRRLSPISGEAGSDDDDGDGYGVFGGVAADAWSLVVASCVLAASVVIWEACAFAAMAAALAAGAAWCLSFVVAAGWSASRAGTEDPTAPLGGGACGLAARVDIRALPPASPYNERRDGPAAGGATCYSVCLEEVRGGEMVRSLPECRHVFHVGCIDAWLQWHVTCPLCRSDLSPRRRDTMAAVVAGLQQDASPSSR</sequence>
<evidence type="ECO:0000256" key="4">
    <source>
        <dbReference type="ARBA" id="ARBA00022771"/>
    </source>
</evidence>
<dbReference type="CDD" id="cd16454">
    <property type="entry name" value="RING-H2_PA-TM-RING"/>
    <property type="match status" value="1"/>
</dbReference>
<dbReference type="InterPro" id="IPR053238">
    <property type="entry name" value="RING-H2_zinc_finger"/>
</dbReference>
<dbReference type="PANTHER" id="PTHR14155">
    <property type="entry name" value="RING FINGER DOMAIN-CONTAINING"/>
    <property type="match status" value="1"/>
</dbReference>
<dbReference type="AlphaFoldDB" id="A0ABC8ZZ67"/>
<evidence type="ECO:0000256" key="8">
    <source>
        <dbReference type="SAM" id="Phobius"/>
    </source>
</evidence>
<keyword evidence="4 7" id="KW-0863">Zinc-finger</keyword>
<dbReference type="InterPro" id="IPR001841">
    <property type="entry name" value="Znf_RING"/>
</dbReference>
<keyword evidence="5" id="KW-0862">Zinc</keyword>
<dbReference type="EC" id="2.3.2.27" evidence="2"/>
<evidence type="ECO:0000256" key="5">
    <source>
        <dbReference type="ARBA" id="ARBA00022833"/>
    </source>
</evidence>
<organism evidence="10 11">
    <name type="scientific">Urochloa decumbens</name>
    <dbReference type="NCBI Taxonomy" id="240449"/>
    <lineage>
        <taxon>Eukaryota</taxon>
        <taxon>Viridiplantae</taxon>
        <taxon>Streptophyta</taxon>
        <taxon>Embryophyta</taxon>
        <taxon>Tracheophyta</taxon>
        <taxon>Spermatophyta</taxon>
        <taxon>Magnoliopsida</taxon>
        <taxon>Liliopsida</taxon>
        <taxon>Poales</taxon>
        <taxon>Poaceae</taxon>
        <taxon>PACMAD clade</taxon>
        <taxon>Panicoideae</taxon>
        <taxon>Panicodae</taxon>
        <taxon>Paniceae</taxon>
        <taxon>Melinidinae</taxon>
        <taxon>Urochloa</taxon>
    </lineage>
</organism>